<evidence type="ECO:0000313" key="3">
    <source>
        <dbReference type="EMBL" id="CAB3977660.1"/>
    </source>
</evidence>
<dbReference type="Proteomes" id="UP001152795">
    <property type="component" value="Unassembled WGS sequence"/>
</dbReference>
<proteinExistence type="predicted"/>
<evidence type="ECO:0000313" key="4">
    <source>
        <dbReference type="Proteomes" id="UP001152795"/>
    </source>
</evidence>
<feature type="coiled-coil region" evidence="1">
    <location>
        <begin position="259"/>
        <end position="293"/>
    </location>
</feature>
<dbReference type="EMBL" id="CACRXK020000061">
    <property type="protein sequence ID" value="CAB3977660.1"/>
    <property type="molecule type" value="Genomic_DNA"/>
</dbReference>
<dbReference type="OrthoDB" id="6001607at2759"/>
<accession>A0A6S7FSN1</accession>
<keyword evidence="1" id="KW-0175">Coiled coil</keyword>
<reference evidence="3" key="1">
    <citation type="submission" date="2020-04" db="EMBL/GenBank/DDBJ databases">
        <authorList>
            <person name="Alioto T."/>
            <person name="Alioto T."/>
            <person name="Gomez Garrido J."/>
        </authorList>
    </citation>
    <scope>NUCLEOTIDE SEQUENCE</scope>
    <source>
        <strain evidence="3">A484AB</strain>
    </source>
</reference>
<evidence type="ECO:0000256" key="2">
    <source>
        <dbReference type="SAM" id="MobiDB-lite"/>
    </source>
</evidence>
<evidence type="ECO:0000256" key="1">
    <source>
        <dbReference type="SAM" id="Coils"/>
    </source>
</evidence>
<sequence>MASKACGQIDDKQRRYISKIPILSKNYKDSLRNVKHKRLDIERREAELSLMRKELLEMSEGRPSPTVYLTVDHGDDNGQSVTTELLKPAPASTTLIPSKSGVEPLRSVIITPNGTKRRVNRIHRKFSLDLEKILQTCVTVAEGKELKVCDLFDKLEEVSPGVKRIEREKVLRTFGKIFRTKLQHKGQQREGYYSGLTLISTASPADSGFDNASNNKDQPEKIVSSPQHKMRKAEADYYAEAQPYCRSHLDFDKDLPSQFAELREELSIAHQKIETLTKEAETSELDRQALRTQLTKLYEYINKYETAATKTINMQDEVIEIFKDIVETGKMLGGLLSISERDIIREEVEKTKKMFNLGLREKNVTDLKSKFDSLLFTKLVENLHRECPTITNILEQLVLSFNASRNTKKTVDMKMKASVHLLASLMDVRDQRAGNDIPVLFGFLCLCYGAGPSAIAVFQHLGLSESFQVLTGILKKQLESYKDIIASRVSCDNPVITYQDNMQLKRTSMRHLRLSKLQKEKLKQGKMWDFTVRGWRVATTCDIENLFEGEQTAVLPQREVRKLQYEDTKIESNKDQHKKWQSFKKRNALRKLSFGLNSVRLSKEELTEASSDVLQSQEAETRPPLYVIDIPPVEEDFPHLSGDKTNVYPLPISHENQCKIVGVASNLDLFANEFGFKINKAKKYLPLKQNGKEFDLDRAYERYAFIKSLEQHKLQQSRYEQILRHPRDIDSEQQMFDISSGEDNENITDDEQDDD</sequence>
<feature type="compositionally biased region" description="Acidic residues" evidence="2">
    <location>
        <begin position="740"/>
        <end position="755"/>
    </location>
</feature>
<organism evidence="3 4">
    <name type="scientific">Paramuricea clavata</name>
    <name type="common">Red gorgonian</name>
    <name type="synonym">Violescent sea-whip</name>
    <dbReference type="NCBI Taxonomy" id="317549"/>
    <lineage>
        <taxon>Eukaryota</taxon>
        <taxon>Metazoa</taxon>
        <taxon>Cnidaria</taxon>
        <taxon>Anthozoa</taxon>
        <taxon>Octocorallia</taxon>
        <taxon>Malacalcyonacea</taxon>
        <taxon>Plexauridae</taxon>
        <taxon>Paramuricea</taxon>
    </lineage>
</organism>
<protein>
    <submittedName>
        <fullName evidence="3">Uncharacterized protein</fullName>
    </submittedName>
</protein>
<feature type="region of interest" description="Disordered" evidence="2">
    <location>
        <begin position="730"/>
        <end position="755"/>
    </location>
</feature>
<name>A0A6S7FSN1_PARCT</name>
<gene>
    <name evidence="3" type="ORF">PACLA_8A064915</name>
</gene>
<keyword evidence="4" id="KW-1185">Reference proteome</keyword>
<dbReference type="AlphaFoldDB" id="A0A6S7FSN1"/>
<comment type="caution">
    <text evidence="3">The sequence shown here is derived from an EMBL/GenBank/DDBJ whole genome shotgun (WGS) entry which is preliminary data.</text>
</comment>